<feature type="domain" description="Glutamine amidotransferase type-2" evidence="2">
    <location>
        <begin position="2"/>
        <end position="272"/>
    </location>
</feature>
<dbReference type="PANTHER" id="PTHR42824:SF1">
    <property type="entry name" value="GLUTAMINE AMIDOTRANSFERASE YAFJ-RELATED"/>
    <property type="match status" value="1"/>
</dbReference>
<dbReference type="InterPro" id="IPR029055">
    <property type="entry name" value="Ntn_hydrolases_N"/>
</dbReference>
<dbReference type="InterPro" id="IPR017932">
    <property type="entry name" value="GATase_2_dom"/>
</dbReference>
<dbReference type="PROSITE" id="PS51278">
    <property type="entry name" value="GATASE_TYPE_2"/>
    <property type="match status" value="1"/>
</dbReference>
<dbReference type="EMBL" id="JACOFZ010000010">
    <property type="protein sequence ID" value="MBC3883143.1"/>
    <property type="molecule type" value="Genomic_DNA"/>
</dbReference>
<dbReference type="Pfam" id="PF13230">
    <property type="entry name" value="GATase_4"/>
    <property type="match status" value="1"/>
</dbReference>
<dbReference type="PANTHER" id="PTHR42824">
    <property type="entry name" value="GLUTAMINE AMIDOTRANSFERASE"/>
    <property type="match status" value="1"/>
</dbReference>
<dbReference type="Gene3D" id="3.60.20.10">
    <property type="entry name" value="Glutamine Phosphoribosylpyrophosphate, subunit 1, domain 1"/>
    <property type="match status" value="1"/>
</dbReference>
<organism evidence="3 4">
    <name type="scientific">Undibacterium nitidum</name>
    <dbReference type="NCBI Taxonomy" id="2762298"/>
    <lineage>
        <taxon>Bacteria</taxon>
        <taxon>Pseudomonadati</taxon>
        <taxon>Pseudomonadota</taxon>
        <taxon>Betaproteobacteria</taxon>
        <taxon>Burkholderiales</taxon>
        <taxon>Oxalobacteraceae</taxon>
        <taxon>Undibacterium</taxon>
    </lineage>
</organism>
<dbReference type="RefSeq" id="WP_186917764.1">
    <property type="nucleotide sequence ID" value="NZ_JACOFZ010000010.1"/>
</dbReference>
<dbReference type="CDD" id="cd01908">
    <property type="entry name" value="YafJ"/>
    <property type="match status" value="1"/>
</dbReference>
<reference evidence="3" key="1">
    <citation type="submission" date="2020-08" db="EMBL/GenBank/DDBJ databases">
        <title>Novel species isolated from subtropical streams in China.</title>
        <authorList>
            <person name="Lu H."/>
        </authorList>
    </citation>
    <scope>NUCLEOTIDE SEQUENCE</scope>
    <source>
        <strain evidence="3">LX22W</strain>
    </source>
</reference>
<dbReference type="Proteomes" id="UP000627446">
    <property type="component" value="Unassembled WGS sequence"/>
</dbReference>
<gene>
    <name evidence="3" type="ORF">H8K36_17240</name>
</gene>
<dbReference type="InterPro" id="IPR026869">
    <property type="entry name" value="EgtC-like"/>
</dbReference>
<evidence type="ECO:0000256" key="1">
    <source>
        <dbReference type="ARBA" id="ARBA00022962"/>
    </source>
</evidence>
<keyword evidence="4" id="KW-1185">Reference proteome</keyword>
<evidence type="ECO:0000313" key="4">
    <source>
        <dbReference type="Proteomes" id="UP000627446"/>
    </source>
</evidence>
<protein>
    <submittedName>
        <fullName evidence="3">Class II glutamine amidotransferase</fullName>
    </submittedName>
</protein>
<comment type="caution">
    <text evidence="3">The sequence shown here is derived from an EMBL/GenBank/DDBJ whole genome shotgun (WGS) entry which is preliminary data.</text>
</comment>
<dbReference type="SUPFAM" id="SSF56235">
    <property type="entry name" value="N-terminal nucleophile aminohydrolases (Ntn hydrolases)"/>
    <property type="match status" value="1"/>
</dbReference>
<evidence type="ECO:0000259" key="2">
    <source>
        <dbReference type="PROSITE" id="PS51278"/>
    </source>
</evidence>
<keyword evidence="1 3" id="KW-0315">Glutamine amidotransferase</keyword>
<sequence length="272" mass="30388">MCQLLSMNCNTPTDIVFSFTGFSERGGRTDEHKDGWGIAFFEEKGVRHFIDDKPAVESALAEMIKTHPIKSKNVIAHIRKATQGETSLQNCHPFIREAWGQEWVFAHNGDLKSFAPVLNGSYQPAGNTDSELAFCFLMQGLTQEFGDVAPSIEQVRQFLKQFSAEVASHGTFNFTLSNGAALYVHCSTKLHYVERQFPFTTAALSDENLAIDFSAVTTPQDRVAVIVTEPLTTNEQWTAFQTGELKVFVDGRVLPEFSEHQTSYQEPLRLVA</sequence>
<accession>A0A923KQN5</accession>
<name>A0A923KQN5_9BURK</name>
<dbReference type="AlphaFoldDB" id="A0A923KQN5"/>
<evidence type="ECO:0000313" key="3">
    <source>
        <dbReference type="EMBL" id="MBC3883143.1"/>
    </source>
</evidence>
<proteinExistence type="predicted"/>